<keyword evidence="5" id="KW-1185">Reference proteome</keyword>
<dbReference type="CDD" id="cd03468">
    <property type="entry name" value="PolY_like"/>
    <property type="match status" value="1"/>
</dbReference>
<proteinExistence type="predicted"/>
<protein>
    <submittedName>
        <fullName evidence="4">DNA polymerase Y family protein</fullName>
    </submittedName>
</protein>
<comment type="caution">
    <text evidence="4">The sequence shown here is derived from an EMBL/GenBank/DDBJ whole genome shotgun (WGS) entry which is preliminary data.</text>
</comment>
<name>A0ABT1W7C8_9PROT</name>
<accession>A0ABT1W7C8</accession>
<dbReference type="RefSeq" id="WP_422864269.1">
    <property type="nucleotide sequence ID" value="NZ_JAMSKV010000008.1"/>
</dbReference>
<keyword evidence="1" id="KW-0227">DNA damage</keyword>
<gene>
    <name evidence="4" type="ORF">NFI95_10000</name>
</gene>
<feature type="domain" description="UmuC" evidence="3">
    <location>
        <begin position="47"/>
        <end position="155"/>
    </location>
</feature>
<dbReference type="EMBL" id="JAMSKV010000008">
    <property type="protein sequence ID" value="MCQ8278785.1"/>
    <property type="molecule type" value="Genomic_DNA"/>
</dbReference>
<dbReference type="Proteomes" id="UP001524587">
    <property type="component" value="Unassembled WGS sequence"/>
</dbReference>
<sequence length="523" mass="57958">MSHPSPPARRIGFLFLPFWPIERRHTHASPPRDEPSPPSVTWRQHGSHRLISAACPRARADGVQPGMTLAQAQAMLPGLRVRRATPDEDDAALSALSDWCRRFTPLSRAEPPDGIWLDLSGCAHLFGGENALLQEMAALLRRRGLSARIAIADTAGGAFAVARHAEGNASATFSVPPGRLADALATLPVLALRLQPEEETLLHRFGLRRIGALDAIPRGPLSRRVGAGVLLRLDQAFGRVAEPICPDQPPPLLQERLHGLEPLQTAESLVSAHALLSRRLCARLESLCLGVRQLELVWVRVDGSSASQFVTLAIPAHDARHIGRLLDERLDHMDPGEGVETLWLLARIAEPAPRPQTTLRSLAPGGADDASLADLAPLIDTLALRLGRHRLWRPVPVESDVPERGVGRRAPLEIPGTEPDGWPRALPRPIRLMDPPQPVRAMAALPDHPPLWFIWRAHRHVVRRADGPERIAGEWWRRGSEWLALRDYFRVEDEHGRRFWLFRRGDGTDRNTGDLGWFLHGLF</sequence>
<dbReference type="Pfam" id="PF00817">
    <property type="entry name" value="IMS"/>
    <property type="match status" value="1"/>
</dbReference>
<dbReference type="InterPro" id="IPR050356">
    <property type="entry name" value="SulA_CellDiv_inhibitor"/>
</dbReference>
<dbReference type="InterPro" id="IPR001126">
    <property type="entry name" value="UmuC"/>
</dbReference>
<evidence type="ECO:0000256" key="2">
    <source>
        <dbReference type="SAM" id="MobiDB-lite"/>
    </source>
</evidence>
<reference evidence="4 5" key="1">
    <citation type="submission" date="2022-06" db="EMBL/GenBank/DDBJ databases">
        <title>Endosaccharibacter gen. nov., sp. nov., endophytic bacteria isolated from sugarcane.</title>
        <authorList>
            <person name="Pitiwittayakul N."/>
            <person name="Yukphan P."/>
            <person name="Charoenyingcharoen P."/>
            <person name="Tanasupawat S."/>
        </authorList>
    </citation>
    <scope>NUCLEOTIDE SEQUENCE [LARGE SCALE GENOMIC DNA]</scope>
    <source>
        <strain evidence="4 5">KSS8</strain>
    </source>
</reference>
<dbReference type="InterPro" id="IPR043502">
    <property type="entry name" value="DNA/RNA_pol_sf"/>
</dbReference>
<dbReference type="PANTHER" id="PTHR35369">
    <property type="entry name" value="BLR3025 PROTEIN-RELATED"/>
    <property type="match status" value="1"/>
</dbReference>
<evidence type="ECO:0000313" key="4">
    <source>
        <dbReference type="EMBL" id="MCQ8278785.1"/>
    </source>
</evidence>
<dbReference type="SUPFAM" id="SSF56672">
    <property type="entry name" value="DNA/RNA polymerases"/>
    <property type="match status" value="1"/>
</dbReference>
<feature type="region of interest" description="Disordered" evidence="2">
    <location>
        <begin position="26"/>
        <end position="45"/>
    </location>
</feature>
<evidence type="ECO:0000313" key="5">
    <source>
        <dbReference type="Proteomes" id="UP001524587"/>
    </source>
</evidence>
<organism evidence="4 5">
    <name type="scientific">Endosaccharibacter trunci</name>
    <dbReference type="NCBI Taxonomy" id="2812733"/>
    <lineage>
        <taxon>Bacteria</taxon>
        <taxon>Pseudomonadati</taxon>
        <taxon>Pseudomonadota</taxon>
        <taxon>Alphaproteobacteria</taxon>
        <taxon>Acetobacterales</taxon>
        <taxon>Acetobacteraceae</taxon>
        <taxon>Endosaccharibacter</taxon>
    </lineage>
</organism>
<evidence type="ECO:0000259" key="3">
    <source>
        <dbReference type="Pfam" id="PF00817"/>
    </source>
</evidence>
<evidence type="ECO:0000256" key="1">
    <source>
        <dbReference type="ARBA" id="ARBA00022763"/>
    </source>
</evidence>
<dbReference type="PANTHER" id="PTHR35369:SF2">
    <property type="entry name" value="BLR3025 PROTEIN"/>
    <property type="match status" value="1"/>
</dbReference>